<gene>
    <name evidence="1" type="ORF">PLA107_031400</name>
</gene>
<proteinExistence type="predicted"/>
<dbReference type="AlphaFoldDB" id="A0AAD0PVX4"/>
<evidence type="ECO:0000313" key="2">
    <source>
        <dbReference type="Proteomes" id="UP000006426"/>
    </source>
</evidence>
<evidence type="ECO:0000313" key="1">
    <source>
        <dbReference type="EMBL" id="AXH59730.1"/>
    </source>
</evidence>
<dbReference type="EMBL" id="CP031226">
    <property type="protein sequence ID" value="AXH59730.1"/>
    <property type="molecule type" value="Genomic_DNA"/>
</dbReference>
<reference evidence="1 2" key="1">
    <citation type="journal article" date="2011" name="PLoS Pathog.">
        <title>Dynamic evolution of pathogenicity revealed by sequencing and comparative genomics of 19 Pseudomonas syringae isolates.</title>
        <authorList>
            <person name="Baltrus D.A."/>
            <person name="Nishimura M.T."/>
            <person name="Romanchuk A."/>
            <person name="Chang J.H."/>
            <person name="Mukhtar M.S."/>
            <person name="Cherkis K."/>
            <person name="Roach J."/>
            <person name="Grant S.R."/>
            <person name="Jones C.D."/>
            <person name="Dangl J.L."/>
        </authorList>
    </citation>
    <scope>NUCLEOTIDE SEQUENCE [LARGE SCALE GENOMIC DNA]</scope>
    <source>
        <strain evidence="1 2">M301315</strain>
    </source>
</reference>
<dbReference type="GeneID" id="39474033"/>
<dbReference type="Proteomes" id="UP000006426">
    <property type="component" value="Plasmid pmppla107"/>
</dbReference>
<sequence length="138" mass="15791">MLQGIAVLFLIVSRPAQVAGVWEAIGVTYGNIQFIQAIFKEIEQIPFAFEELDLGFADRGLQLQDEVNRAYLLIHVRRVIEAEAHVHCFFLRRTLRFYQISYDHSAGMQSTGNSCFKDVKKGDITPLCRSHHRQEAQP</sequence>
<keyword evidence="1" id="KW-0614">Plasmid</keyword>
<dbReference type="RefSeq" id="WP_005742011.1">
    <property type="nucleotide sequence ID" value="NZ_CP031226.1"/>
</dbReference>
<accession>A0AAD0PVX4</accession>
<name>A0AAD0PVX4_PSEAV</name>
<protein>
    <submittedName>
        <fullName evidence="1">Uncharacterized protein</fullName>
    </submittedName>
</protein>
<geneLocation type="plasmid" evidence="2">
    <name>pmppla107</name>
</geneLocation>
<organism evidence="1 2">
    <name type="scientific">Pseudomonas amygdali pv. lachrymans str. M301315</name>
    <dbReference type="NCBI Taxonomy" id="629260"/>
    <lineage>
        <taxon>Bacteria</taxon>
        <taxon>Pseudomonadati</taxon>
        <taxon>Pseudomonadota</taxon>
        <taxon>Gammaproteobacteria</taxon>
        <taxon>Pseudomonadales</taxon>
        <taxon>Pseudomonadaceae</taxon>
        <taxon>Pseudomonas</taxon>
        <taxon>Pseudomonas amygdali</taxon>
    </lineage>
</organism>